<keyword evidence="2" id="KW-1185">Reference proteome</keyword>
<proteinExistence type="predicted"/>
<dbReference type="EMBL" id="JBBWWR010000002">
    <property type="protein sequence ID" value="KAK8970408.1"/>
    <property type="molecule type" value="Genomic_DNA"/>
</dbReference>
<sequence length="416" mass="45383">MSAARVVLSAFEDPPVPDFHLRNGDASDSRSLLVRPSLPAGYRWVPVAGVAPEDALVVVEAYIMSALYQLENNPPAETTKAGRRKMAIVLGTSRAVMTGYYRLTYTDFIGDELAAVVINARPAANGKFTYRLAATVRADLRDLMIRGLAPTKEEEAVMATLLPSSLGVLPVQGYSLIMTGHHYLGERNSHSRRAFAAIERQFWNHNAVKNWFAEDMAMIQDCAWHKSGHPVIPSIKESMARDERIAAMLRVAGVGSAASRLPAMETQLRTATSYLALMSAVDPLLKMFGGSADATELSEMVGIIKSWPPTTTGSVGLPETWPQSVETRAQALSLLGKILAKNAAKVAYCYGFYCAFGEQNQALSAGDAAADILRTSYSLVKLKSQSLSHILRGCRRIATAMLQEIRRSWKGRTMVM</sequence>
<gene>
    <name evidence="1" type="ORF">KSP40_PGU005547</name>
</gene>
<comment type="caution">
    <text evidence="1">The sequence shown here is derived from an EMBL/GenBank/DDBJ whole genome shotgun (WGS) entry which is preliminary data.</text>
</comment>
<reference evidence="1 2" key="1">
    <citation type="journal article" date="2022" name="Nat. Plants">
        <title>Genomes of leafy and leafless Platanthera orchids illuminate the evolution of mycoheterotrophy.</title>
        <authorList>
            <person name="Li M.H."/>
            <person name="Liu K.W."/>
            <person name="Li Z."/>
            <person name="Lu H.C."/>
            <person name="Ye Q.L."/>
            <person name="Zhang D."/>
            <person name="Wang J.Y."/>
            <person name="Li Y.F."/>
            <person name="Zhong Z.M."/>
            <person name="Liu X."/>
            <person name="Yu X."/>
            <person name="Liu D.K."/>
            <person name="Tu X.D."/>
            <person name="Liu B."/>
            <person name="Hao Y."/>
            <person name="Liao X.Y."/>
            <person name="Jiang Y.T."/>
            <person name="Sun W.H."/>
            <person name="Chen J."/>
            <person name="Chen Y.Q."/>
            <person name="Ai Y."/>
            <person name="Zhai J.W."/>
            <person name="Wu S.S."/>
            <person name="Zhou Z."/>
            <person name="Hsiao Y.Y."/>
            <person name="Wu W.L."/>
            <person name="Chen Y.Y."/>
            <person name="Lin Y.F."/>
            <person name="Hsu J.L."/>
            <person name="Li C.Y."/>
            <person name="Wang Z.W."/>
            <person name="Zhao X."/>
            <person name="Zhong W.Y."/>
            <person name="Ma X.K."/>
            <person name="Ma L."/>
            <person name="Huang J."/>
            <person name="Chen G.Z."/>
            <person name="Huang M.Z."/>
            <person name="Huang L."/>
            <person name="Peng D.H."/>
            <person name="Luo Y.B."/>
            <person name="Zou S.Q."/>
            <person name="Chen S.P."/>
            <person name="Lan S."/>
            <person name="Tsai W.C."/>
            <person name="Van de Peer Y."/>
            <person name="Liu Z.J."/>
        </authorList>
    </citation>
    <scope>NUCLEOTIDE SEQUENCE [LARGE SCALE GENOMIC DNA]</scope>
    <source>
        <strain evidence="1">Lor288</strain>
    </source>
</reference>
<organism evidence="1 2">
    <name type="scientific">Platanthera guangdongensis</name>
    <dbReference type="NCBI Taxonomy" id="2320717"/>
    <lineage>
        <taxon>Eukaryota</taxon>
        <taxon>Viridiplantae</taxon>
        <taxon>Streptophyta</taxon>
        <taxon>Embryophyta</taxon>
        <taxon>Tracheophyta</taxon>
        <taxon>Spermatophyta</taxon>
        <taxon>Magnoliopsida</taxon>
        <taxon>Liliopsida</taxon>
        <taxon>Asparagales</taxon>
        <taxon>Orchidaceae</taxon>
        <taxon>Orchidoideae</taxon>
        <taxon>Orchideae</taxon>
        <taxon>Orchidinae</taxon>
        <taxon>Platanthera</taxon>
    </lineage>
</organism>
<name>A0ABR2N1M9_9ASPA</name>
<dbReference type="Proteomes" id="UP001412067">
    <property type="component" value="Unassembled WGS sequence"/>
</dbReference>
<evidence type="ECO:0000313" key="2">
    <source>
        <dbReference type="Proteomes" id="UP001412067"/>
    </source>
</evidence>
<accession>A0ABR2N1M9</accession>
<evidence type="ECO:0000313" key="1">
    <source>
        <dbReference type="EMBL" id="KAK8970408.1"/>
    </source>
</evidence>
<protein>
    <submittedName>
        <fullName evidence="1">Uncharacterized protein</fullName>
    </submittedName>
</protein>